<dbReference type="InterPro" id="IPR050358">
    <property type="entry name" value="RSE1/DDB1/CFT1"/>
</dbReference>
<reference evidence="2 3" key="1">
    <citation type="submission" date="2023-10" db="EMBL/GenBank/DDBJ databases">
        <title>Chromosome-scale genome assembly provides insights into flower coloration mechanisms of Canna indica.</title>
        <authorList>
            <person name="Li C."/>
        </authorList>
    </citation>
    <scope>NUCLEOTIDE SEQUENCE [LARGE SCALE GENOMIC DNA]</scope>
    <source>
        <tissue evidence="2">Flower</tissue>
    </source>
</reference>
<dbReference type="EMBL" id="CP136892">
    <property type="protein sequence ID" value="WOL01093.1"/>
    <property type="molecule type" value="Genomic_DNA"/>
</dbReference>
<sequence>MTTFNSYNNLTGETKSSVPVFLHLVAIRHIGITPAVLVPLKDSLDADIIVLSDRSWLLNTTRHSLAYTYISFQPATHVTPVCSADCPKGILFVADNSLHLLIANFAIITPVK</sequence>
<name>A0AAQ3Q9P8_9LILI</name>
<accession>A0AAQ3Q9P8</accession>
<protein>
    <recommendedName>
        <fullName evidence="1">RSE1/DDB1/CPSF1 second beta-propeller domain-containing protein</fullName>
    </recommendedName>
</protein>
<dbReference type="InterPro" id="IPR015943">
    <property type="entry name" value="WD40/YVTN_repeat-like_dom_sf"/>
</dbReference>
<evidence type="ECO:0000313" key="3">
    <source>
        <dbReference type="Proteomes" id="UP001327560"/>
    </source>
</evidence>
<organism evidence="2 3">
    <name type="scientific">Canna indica</name>
    <name type="common">Indian-shot</name>
    <dbReference type="NCBI Taxonomy" id="4628"/>
    <lineage>
        <taxon>Eukaryota</taxon>
        <taxon>Viridiplantae</taxon>
        <taxon>Streptophyta</taxon>
        <taxon>Embryophyta</taxon>
        <taxon>Tracheophyta</taxon>
        <taxon>Spermatophyta</taxon>
        <taxon>Magnoliopsida</taxon>
        <taxon>Liliopsida</taxon>
        <taxon>Zingiberales</taxon>
        <taxon>Cannaceae</taxon>
        <taxon>Canna</taxon>
    </lineage>
</organism>
<dbReference type="Gene3D" id="2.130.10.10">
    <property type="entry name" value="YVTN repeat-like/Quinoprotein amine dehydrogenase"/>
    <property type="match status" value="1"/>
</dbReference>
<feature type="domain" description="RSE1/DDB1/CPSF1 second beta-propeller" evidence="1">
    <location>
        <begin position="29"/>
        <end position="100"/>
    </location>
</feature>
<dbReference type="Pfam" id="PF23726">
    <property type="entry name" value="Beta-prop_RSE1_2nd"/>
    <property type="match status" value="1"/>
</dbReference>
<gene>
    <name evidence="2" type="ORF">Cni_G09806</name>
</gene>
<dbReference type="PANTHER" id="PTHR10644">
    <property type="entry name" value="DNA REPAIR/RNA PROCESSING CPSF FAMILY"/>
    <property type="match status" value="1"/>
</dbReference>
<dbReference type="Proteomes" id="UP001327560">
    <property type="component" value="Chromosome 3"/>
</dbReference>
<proteinExistence type="predicted"/>
<dbReference type="InterPro" id="IPR058543">
    <property type="entry name" value="Beta-prop_RSE1/DDB1/CPSF1_2nd"/>
</dbReference>
<dbReference type="AlphaFoldDB" id="A0AAQ3Q9P8"/>
<evidence type="ECO:0000313" key="2">
    <source>
        <dbReference type="EMBL" id="WOL01093.1"/>
    </source>
</evidence>
<evidence type="ECO:0000259" key="1">
    <source>
        <dbReference type="Pfam" id="PF23726"/>
    </source>
</evidence>
<keyword evidence="3" id="KW-1185">Reference proteome</keyword>